<protein>
    <submittedName>
        <fullName evidence="4">Upstream-binding protein 1-like</fullName>
    </submittedName>
</protein>
<name>A0A8J5JNP9_HOMAM</name>
<evidence type="ECO:0000313" key="5">
    <source>
        <dbReference type="Proteomes" id="UP000747542"/>
    </source>
</evidence>
<gene>
    <name evidence="4" type="primary">Ubp1-L</name>
    <name evidence="4" type="ORF">Hamer_G004194</name>
</gene>
<sequence length="286" mass="32159">MIQSQNVKDSNQDTNSRNKCFRREHKNENKVIYSENKVPHSENKMLHGETIVLNGENKVLNGENKRESYENEPFCGEDKGENVTPHPFHRQGKDDDGAVCSDDEYDLYYDSVLPKASSPRQTRAWLRANGFQSHAHTFKDFTGGDMLALTRFDFVDICEAADGEAIFNALNPSRSGQLRVYVQLPGEKHYHALFLRTRNSDHLARKVCRLLGVPARQDTRLYLQRPSHQPAPVTAQVVESLEDETLLSVQVKLDVNQKSSVFLVEGEAAAHQAPPSPLTVSAASDL</sequence>
<dbReference type="OrthoDB" id="9996779at2759"/>
<dbReference type="Pfam" id="PF25416">
    <property type="entry name" value="GRHL1_C"/>
    <property type="match status" value="1"/>
</dbReference>
<organism evidence="4 5">
    <name type="scientific">Homarus americanus</name>
    <name type="common">American lobster</name>
    <dbReference type="NCBI Taxonomy" id="6706"/>
    <lineage>
        <taxon>Eukaryota</taxon>
        <taxon>Metazoa</taxon>
        <taxon>Ecdysozoa</taxon>
        <taxon>Arthropoda</taxon>
        <taxon>Crustacea</taxon>
        <taxon>Multicrustacea</taxon>
        <taxon>Malacostraca</taxon>
        <taxon>Eumalacostraca</taxon>
        <taxon>Eucarida</taxon>
        <taxon>Decapoda</taxon>
        <taxon>Pleocyemata</taxon>
        <taxon>Astacidea</taxon>
        <taxon>Nephropoidea</taxon>
        <taxon>Nephropidae</taxon>
        <taxon>Homarus</taxon>
    </lineage>
</organism>
<dbReference type="Proteomes" id="UP000747542">
    <property type="component" value="Unassembled WGS sequence"/>
</dbReference>
<dbReference type="AlphaFoldDB" id="A0A8J5JNP9"/>
<evidence type="ECO:0000259" key="3">
    <source>
        <dbReference type="Pfam" id="PF25416"/>
    </source>
</evidence>
<dbReference type="EMBL" id="JAHLQT010033114">
    <property type="protein sequence ID" value="KAG7159551.1"/>
    <property type="molecule type" value="Genomic_DNA"/>
</dbReference>
<accession>A0A8J5JNP9</accession>
<dbReference type="InterPro" id="IPR041418">
    <property type="entry name" value="SAM_3"/>
</dbReference>
<feature type="compositionally biased region" description="Polar residues" evidence="1">
    <location>
        <begin position="1"/>
        <end position="18"/>
    </location>
</feature>
<proteinExistence type="predicted"/>
<dbReference type="PANTHER" id="PTHR11037">
    <property type="entry name" value="TRANSCRIPTION FACTOR CP2"/>
    <property type="match status" value="1"/>
</dbReference>
<feature type="domain" description="SAM" evidence="2">
    <location>
        <begin position="112"/>
        <end position="170"/>
    </location>
</feature>
<comment type="caution">
    <text evidence="4">The sequence shown here is derived from an EMBL/GenBank/DDBJ whole genome shotgun (WGS) entry which is preliminary data.</text>
</comment>
<keyword evidence="5" id="KW-1185">Reference proteome</keyword>
<evidence type="ECO:0000256" key="1">
    <source>
        <dbReference type="SAM" id="MobiDB-lite"/>
    </source>
</evidence>
<dbReference type="PANTHER" id="PTHR11037:SF21">
    <property type="entry name" value="GEMINI, ISOFORM C"/>
    <property type="match status" value="1"/>
</dbReference>
<feature type="domain" description="GRHL1/CP2 C-terminal" evidence="3">
    <location>
        <begin position="178"/>
        <end position="263"/>
    </location>
</feature>
<evidence type="ECO:0000313" key="4">
    <source>
        <dbReference type="EMBL" id="KAG7159551.1"/>
    </source>
</evidence>
<reference evidence="4" key="1">
    <citation type="journal article" date="2021" name="Sci. Adv.">
        <title>The American lobster genome reveals insights on longevity, neural, and immune adaptations.</title>
        <authorList>
            <person name="Polinski J.M."/>
            <person name="Zimin A.V."/>
            <person name="Clark K.F."/>
            <person name="Kohn A.B."/>
            <person name="Sadowski N."/>
            <person name="Timp W."/>
            <person name="Ptitsyn A."/>
            <person name="Khanna P."/>
            <person name="Romanova D.Y."/>
            <person name="Williams P."/>
            <person name="Greenwood S.J."/>
            <person name="Moroz L.L."/>
            <person name="Walt D.R."/>
            <person name="Bodnar A.G."/>
        </authorList>
    </citation>
    <scope>NUCLEOTIDE SEQUENCE</scope>
    <source>
        <strain evidence="4">GMGI-L3</strain>
    </source>
</reference>
<evidence type="ECO:0000259" key="2">
    <source>
        <dbReference type="Pfam" id="PF18016"/>
    </source>
</evidence>
<dbReference type="GO" id="GO:0001228">
    <property type="term" value="F:DNA-binding transcription activator activity, RNA polymerase II-specific"/>
    <property type="evidence" value="ECO:0007669"/>
    <property type="project" value="TreeGrafter"/>
</dbReference>
<dbReference type="InterPro" id="IPR040167">
    <property type="entry name" value="TF_CP2-like"/>
</dbReference>
<dbReference type="GO" id="GO:0000978">
    <property type="term" value="F:RNA polymerase II cis-regulatory region sequence-specific DNA binding"/>
    <property type="evidence" value="ECO:0007669"/>
    <property type="project" value="TreeGrafter"/>
</dbReference>
<dbReference type="InterPro" id="IPR057520">
    <property type="entry name" value="GRHL1/CP2_C"/>
</dbReference>
<dbReference type="Pfam" id="PF18016">
    <property type="entry name" value="SAM_3"/>
    <property type="match status" value="1"/>
</dbReference>
<dbReference type="GO" id="GO:0005634">
    <property type="term" value="C:nucleus"/>
    <property type="evidence" value="ECO:0007669"/>
    <property type="project" value="TreeGrafter"/>
</dbReference>
<feature type="region of interest" description="Disordered" evidence="1">
    <location>
        <begin position="1"/>
        <end position="28"/>
    </location>
</feature>